<organism evidence="2 3">
    <name type="scientific">Bradymonas sediminis</name>
    <dbReference type="NCBI Taxonomy" id="1548548"/>
    <lineage>
        <taxon>Bacteria</taxon>
        <taxon>Deltaproteobacteria</taxon>
        <taxon>Bradymonadales</taxon>
        <taxon>Bradymonadaceae</taxon>
        <taxon>Bradymonas</taxon>
    </lineage>
</organism>
<keyword evidence="3" id="KW-1185">Reference proteome</keyword>
<dbReference type="RefSeq" id="WP_111333988.1">
    <property type="nucleotide sequence ID" value="NZ_CP030032.1"/>
</dbReference>
<dbReference type="Gene3D" id="3.40.50.10330">
    <property type="entry name" value="Probable inorganic polyphosphate/atp-NAD kinase, domain 1"/>
    <property type="match status" value="1"/>
</dbReference>
<accession>A0A2Z4FKC2</accession>
<dbReference type="AlphaFoldDB" id="A0A2Z4FKC2"/>
<dbReference type="SUPFAM" id="SSF111331">
    <property type="entry name" value="NAD kinase/diacylglycerol kinase-like"/>
    <property type="match status" value="1"/>
</dbReference>
<dbReference type="OrthoDB" id="5499642at2"/>
<dbReference type="Proteomes" id="UP000249799">
    <property type="component" value="Chromosome"/>
</dbReference>
<evidence type="ECO:0000313" key="3">
    <source>
        <dbReference type="Proteomes" id="UP000249799"/>
    </source>
</evidence>
<dbReference type="InterPro" id="IPR017438">
    <property type="entry name" value="ATP-NAD_kinase_N"/>
</dbReference>
<dbReference type="Pfam" id="PF00781">
    <property type="entry name" value="DAGK_cat"/>
    <property type="match status" value="1"/>
</dbReference>
<protein>
    <submittedName>
        <fullName evidence="2">Uncharacterized protein</fullName>
    </submittedName>
</protein>
<dbReference type="KEGG" id="bsed:DN745_08655"/>
<dbReference type="InterPro" id="IPR016064">
    <property type="entry name" value="NAD/diacylglycerol_kinase_sf"/>
</dbReference>
<reference evidence="2 3" key="1">
    <citation type="submission" date="2018-06" db="EMBL/GenBank/DDBJ databases">
        <title>Lujinxingia sediminis gen. nov. sp. nov., a new facultative anaerobic member of the class Deltaproteobacteria, and proposal of Lujinxingaceae fam. nov.</title>
        <authorList>
            <person name="Guo L.-Y."/>
            <person name="Li C.-M."/>
            <person name="Wang S."/>
            <person name="Du Z.-J."/>
        </authorList>
    </citation>
    <scope>NUCLEOTIDE SEQUENCE [LARGE SCALE GENOMIC DNA]</scope>
    <source>
        <strain evidence="2 3">FA350</strain>
    </source>
</reference>
<feature type="region of interest" description="Disordered" evidence="1">
    <location>
        <begin position="1"/>
        <end position="28"/>
    </location>
</feature>
<evidence type="ECO:0000256" key="1">
    <source>
        <dbReference type="SAM" id="MobiDB-lite"/>
    </source>
</evidence>
<feature type="compositionally biased region" description="Low complexity" evidence="1">
    <location>
        <begin position="18"/>
        <end position="28"/>
    </location>
</feature>
<dbReference type="InterPro" id="IPR001206">
    <property type="entry name" value="Diacylglycerol_kinase_cat_dom"/>
</dbReference>
<gene>
    <name evidence="2" type="ORF">DN745_08655</name>
</gene>
<feature type="compositionally biased region" description="Basic residues" evidence="1">
    <location>
        <begin position="1"/>
        <end position="10"/>
    </location>
</feature>
<dbReference type="EMBL" id="CP030032">
    <property type="protein sequence ID" value="AWV89402.1"/>
    <property type="molecule type" value="Genomic_DNA"/>
</dbReference>
<proteinExistence type="predicted"/>
<sequence>MSIFSKKKRRNNDASDASQGSSPGEQSSGLIGVFASAKARSELDSAALESAHFLTEAHDESRRDALERFLDEGADLILVLGSDAVVAEILTLHRRHFSAHRTPLNLAVMAVGAVHTVADALGAGAPSPKALKQLSRAHRAGGLKRRRLPMLKITSSALPASQYGFACGAGLFYDIFEGFHRGAGERSSSVIAAGSVLSGMAKRLVMSGSAAPKLVQARISVDGKPHAESFGFWLAGSLESSWFGLHLASEHPSFRSGDTPRELLSQVTQSRLKPDFLRALGGTASKPNAGFRRIHIDGSAGYVLDGELYDPDKPYILQIEPAAPAVFYSL</sequence>
<dbReference type="GO" id="GO:0016301">
    <property type="term" value="F:kinase activity"/>
    <property type="evidence" value="ECO:0007669"/>
    <property type="project" value="InterPro"/>
</dbReference>
<name>A0A2Z4FKC2_9DELT</name>
<evidence type="ECO:0000313" key="2">
    <source>
        <dbReference type="EMBL" id="AWV89402.1"/>
    </source>
</evidence>